<proteinExistence type="predicted"/>
<dbReference type="Proteomes" id="UP000095431">
    <property type="component" value="Unassembled WGS sequence"/>
</dbReference>
<dbReference type="RefSeq" id="WP_055199695.1">
    <property type="nucleotide sequence ID" value="NZ_BTHH01000002.1"/>
</dbReference>
<dbReference type="AlphaFoldDB" id="A0A173Y4D2"/>
<dbReference type="eggNOG" id="COG0568">
    <property type="taxonomic scope" value="Bacteria"/>
</dbReference>
<dbReference type="InterPro" id="IPR013325">
    <property type="entry name" value="RNA_pol_sigma_r2"/>
</dbReference>
<dbReference type="EMBL" id="CYZN01000003">
    <property type="protein sequence ID" value="CUN58513.1"/>
    <property type="molecule type" value="Genomic_DNA"/>
</dbReference>
<evidence type="ECO:0000313" key="3">
    <source>
        <dbReference type="Proteomes" id="UP000095431"/>
    </source>
</evidence>
<organism evidence="2 3">
    <name type="scientific">Blautia wexlerae</name>
    <dbReference type="NCBI Taxonomy" id="418240"/>
    <lineage>
        <taxon>Bacteria</taxon>
        <taxon>Bacillati</taxon>
        <taxon>Bacillota</taxon>
        <taxon>Clostridia</taxon>
        <taxon>Lachnospirales</taxon>
        <taxon>Lachnospiraceae</taxon>
        <taxon>Blautia</taxon>
    </lineage>
</organism>
<gene>
    <name evidence="2" type="ORF">ERS852478_00535</name>
</gene>
<feature type="region of interest" description="Disordered" evidence="1">
    <location>
        <begin position="64"/>
        <end position="83"/>
    </location>
</feature>
<evidence type="ECO:0000313" key="2">
    <source>
        <dbReference type="EMBL" id="CUN58513.1"/>
    </source>
</evidence>
<accession>A0A173Y4D2</accession>
<sequence length="254" mass="28960">MDIQKFQQKLTEVCELGEKNGKVLKPEQIKECFGELDLDKSQLIKILQYLKLKGISIEGAEEISAASQTGPEEVSEEKEEKVPLTAEEEAYLKEYLEGLEEQEQGERSAEELFELISKGDALAQAELSQKYLHAAAEMAVEMNCEEIFIADLIQEANISLLMALGEEEPEKKDEKWLLGRIRCGIRHAIEEQTQRKFEDDYLVAKVEKLEAAVRELTEDEEDESSKFSVEELAIILDMDEEEIRDVLRLTGDDK</sequence>
<dbReference type="GO" id="GO:0003700">
    <property type="term" value="F:DNA-binding transcription factor activity"/>
    <property type="evidence" value="ECO:0007669"/>
    <property type="project" value="InterPro"/>
</dbReference>
<dbReference type="SUPFAM" id="SSF88946">
    <property type="entry name" value="Sigma2 domain of RNA polymerase sigma factors"/>
    <property type="match status" value="1"/>
</dbReference>
<dbReference type="GO" id="GO:0006352">
    <property type="term" value="P:DNA-templated transcription initiation"/>
    <property type="evidence" value="ECO:0007669"/>
    <property type="project" value="InterPro"/>
</dbReference>
<protein>
    <submittedName>
        <fullName evidence="2">RNA polymerase sigma factor RpoD</fullName>
    </submittedName>
</protein>
<reference evidence="2 3" key="1">
    <citation type="submission" date="2015-09" db="EMBL/GenBank/DDBJ databases">
        <authorList>
            <consortium name="Pathogen Informatics"/>
        </authorList>
    </citation>
    <scope>NUCLEOTIDE SEQUENCE [LARGE SCALE GENOMIC DNA]</scope>
    <source>
        <strain evidence="2 3">2789STDY5834863</strain>
    </source>
</reference>
<evidence type="ECO:0000256" key="1">
    <source>
        <dbReference type="SAM" id="MobiDB-lite"/>
    </source>
</evidence>
<name>A0A173Y4D2_9FIRM</name>